<comment type="caution">
    <text evidence="1">The sequence shown here is derived from an EMBL/GenBank/DDBJ whole genome shotgun (WGS) entry which is preliminary data.</text>
</comment>
<reference evidence="1" key="1">
    <citation type="journal article" date="2015" name="Nature">
        <title>Complex archaea that bridge the gap between prokaryotes and eukaryotes.</title>
        <authorList>
            <person name="Spang A."/>
            <person name="Saw J.H."/>
            <person name="Jorgensen S.L."/>
            <person name="Zaremba-Niedzwiedzka K."/>
            <person name="Martijn J."/>
            <person name="Lind A.E."/>
            <person name="van Eijk R."/>
            <person name="Schleper C."/>
            <person name="Guy L."/>
            <person name="Ettema T.J."/>
        </authorList>
    </citation>
    <scope>NUCLEOTIDE SEQUENCE</scope>
</reference>
<dbReference type="EMBL" id="LAZR01040369">
    <property type="protein sequence ID" value="KKL14655.1"/>
    <property type="molecule type" value="Genomic_DNA"/>
</dbReference>
<dbReference type="AlphaFoldDB" id="A0A0F9AYY9"/>
<protein>
    <submittedName>
        <fullName evidence="1">Uncharacterized protein</fullName>
    </submittedName>
</protein>
<gene>
    <name evidence="1" type="ORF">LCGC14_2513520</name>
</gene>
<name>A0A0F9AYY9_9ZZZZ</name>
<feature type="non-terminal residue" evidence="1">
    <location>
        <position position="1"/>
    </location>
</feature>
<sequence length="27" mass="2874">RRTIGRRSSILTSPLGVVDTETTSTLG</sequence>
<organism evidence="1">
    <name type="scientific">marine sediment metagenome</name>
    <dbReference type="NCBI Taxonomy" id="412755"/>
    <lineage>
        <taxon>unclassified sequences</taxon>
        <taxon>metagenomes</taxon>
        <taxon>ecological metagenomes</taxon>
    </lineage>
</organism>
<accession>A0A0F9AYY9</accession>
<proteinExistence type="predicted"/>
<evidence type="ECO:0000313" key="1">
    <source>
        <dbReference type="EMBL" id="KKL14655.1"/>
    </source>
</evidence>